<dbReference type="EMBL" id="CP003811">
    <property type="protein sequence ID" value="AIQ90266.1"/>
    <property type="molecule type" value="Genomic_DNA"/>
</dbReference>
<evidence type="ECO:0000313" key="3">
    <source>
        <dbReference type="Proteomes" id="UP000029492"/>
    </source>
</evidence>
<evidence type="ECO:0000259" key="1">
    <source>
        <dbReference type="Pfam" id="PF13524"/>
    </source>
</evidence>
<dbReference type="GO" id="GO:0016740">
    <property type="term" value="F:transferase activity"/>
    <property type="evidence" value="ECO:0007669"/>
    <property type="project" value="UniProtKB-KW"/>
</dbReference>
<dbReference type="HOGENOM" id="CLU_1553484_0_0_5"/>
<evidence type="ECO:0000313" key="2">
    <source>
        <dbReference type="EMBL" id="AIQ90266.1"/>
    </source>
</evidence>
<name>A0A089NQQ8_9HYPH</name>
<feature type="domain" description="Spore protein YkvP/CgeB glycosyl transferase-like" evidence="1">
    <location>
        <begin position="23"/>
        <end position="164"/>
    </location>
</feature>
<proteinExistence type="predicted"/>
<organism evidence="2 3">
    <name type="scientific">Methylobacterium oryzae CBMB20</name>
    <dbReference type="NCBI Taxonomy" id="693986"/>
    <lineage>
        <taxon>Bacteria</taxon>
        <taxon>Pseudomonadati</taxon>
        <taxon>Pseudomonadota</taxon>
        <taxon>Alphaproteobacteria</taxon>
        <taxon>Hyphomicrobiales</taxon>
        <taxon>Methylobacteriaceae</taxon>
        <taxon>Methylobacterium</taxon>
    </lineage>
</organism>
<dbReference type="eggNOG" id="COG4641">
    <property type="taxonomic scope" value="Bacteria"/>
</dbReference>
<accession>A0A089NQQ8</accession>
<dbReference type="InterPro" id="IPR055259">
    <property type="entry name" value="YkvP/CgeB_Glyco_trans-like"/>
</dbReference>
<sequence>MFFCGVAYPNRIALMRQIDDFLSRHVVEILGAGWPDTLRCAVNRRLTPAQMADYAAAARLTLNIGRDLDVANRRLSLPQATPGPRTFEVALSGSTQAFFVTGLEICEHFEPDTEILLVDGAGDIARAIERSLDEPEAIETIARRAQARALREHTYRHRAARLLDFSRLTVPA</sequence>
<keyword evidence="3" id="KW-1185">Reference proteome</keyword>
<dbReference type="Pfam" id="PF13524">
    <property type="entry name" value="Glyco_trans_1_2"/>
    <property type="match status" value="1"/>
</dbReference>
<reference evidence="2 3" key="1">
    <citation type="journal article" date="2014" name="PLoS ONE">
        <title>Genome Information of Methylobacterium oryzae, a Plant-Probiotic Methylotroph in the Phyllosphere.</title>
        <authorList>
            <person name="Kwak M.J."/>
            <person name="Jeong H."/>
            <person name="Madhaiyan M."/>
            <person name="Lee Y."/>
            <person name="Sa T.M."/>
            <person name="Oh T.K."/>
            <person name="Kim J.F."/>
        </authorList>
    </citation>
    <scope>NUCLEOTIDE SEQUENCE [LARGE SCALE GENOMIC DNA]</scope>
    <source>
        <strain evidence="2 3">CBMB20</strain>
    </source>
</reference>
<gene>
    <name evidence="2" type="ORF">MOC_2511</name>
</gene>
<dbReference type="STRING" id="693986.MOC_2511"/>
<protein>
    <submittedName>
        <fullName evidence="2">Glycosyltransferase</fullName>
    </submittedName>
</protein>
<dbReference type="Proteomes" id="UP000029492">
    <property type="component" value="Chromosome"/>
</dbReference>
<dbReference type="KEGG" id="mor:MOC_2511"/>
<dbReference type="AlphaFoldDB" id="A0A089NQQ8"/>